<dbReference type="AlphaFoldDB" id="A0A815F8K2"/>
<dbReference type="GO" id="GO:0005737">
    <property type="term" value="C:cytoplasm"/>
    <property type="evidence" value="ECO:0007669"/>
    <property type="project" value="UniProtKB-SubCell"/>
</dbReference>
<dbReference type="EMBL" id="CAJNOH010000172">
    <property type="protein sequence ID" value="CAF0925158.1"/>
    <property type="molecule type" value="Genomic_DNA"/>
</dbReference>
<evidence type="ECO:0000313" key="7">
    <source>
        <dbReference type="Proteomes" id="UP000663870"/>
    </source>
</evidence>
<dbReference type="Gene3D" id="2.30.42.10">
    <property type="match status" value="1"/>
</dbReference>
<evidence type="ECO:0000313" key="5">
    <source>
        <dbReference type="EMBL" id="CAF0925158.1"/>
    </source>
</evidence>
<dbReference type="Proteomes" id="UP000663870">
    <property type="component" value="Unassembled WGS sequence"/>
</dbReference>
<gene>
    <name evidence="6" type="ORF">JXQ802_LOCUS30792</name>
    <name evidence="5" type="ORF">PYM288_LOCUS10747</name>
</gene>
<dbReference type="SMART" id="SM00228">
    <property type="entry name" value="PDZ"/>
    <property type="match status" value="1"/>
</dbReference>
<sequence length="402" mass="45582">MLTISSSSLTPIIRGPFFRHRHRSSSSDLYRPRTIIIEKPTINSSYGFSIQTYGFASLNSLSTDESACSLVSSSSESTTSRKSLSISNSFSSSSHIAPIQLVTYVDHVEDKSPAWEAGLRSGSVILSVNDQTVENDDHEKLVQRIAQTSLTQLKLIVIQQNITKQIELCEQLQQLHKQLHEKEEELKELCKQEMNSKDDISVKETGSPLPLLQHSTINSPERTSSFCHDKIPLDWRQSVTNFAHQKQLITQTLPIILNSSSSKYTKHRQVNSSQHHQRSMSLSTIVLHCSKSSLRRYHSPIINQQTTNRRRAFSYEELFSLNKNKTTNYISSNNEQDESMIISGCSLAMDLSRSFDRKNSQSSSSSASSSSTTINIDDIENDQKEKIDNKIKHFKWKLRINK</sequence>
<dbReference type="PROSITE" id="PS50106">
    <property type="entry name" value="PDZ"/>
    <property type="match status" value="1"/>
</dbReference>
<evidence type="ECO:0000259" key="4">
    <source>
        <dbReference type="PROSITE" id="PS50106"/>
    </source>
</evidence>
<comment type="caution">
    <text evidence="6">The sequence shown here is derived from an EMBL/GenBank/DDBJ whole genome shotgun (WGS) entry which is preliminary data.</text>
</comment>
<keyword evidence="7" id="KW-1185">Reference proteome</keyword>
<dbReference type="InterPro" id="IPR001478">
    <property type="entry name" value="PDZ"/>
</dbReference>
<dbReference type="PANTHER" id="PTHR15963">
    <property type="entry name" value="GENERAL RECEPTOR FOR PHOSPHOINOSITIDES 1-ASSOCIATED SCAFFOLD PROTEIN-RELATED"/>
    <property type="match status" value="1"/>
</dbReference>
<feature type="coiled-coil region" evidence="3">
    <location>
        <begin position="165"/>
        <end position="199"/>
    </location>
</feature>
<feature type="domain" description="PDZ" evidence="4">
    <location>
        <begin position="104"/>
        <end position="148"/>
    </location>
</feature>
<dbReference type="Proteomes" id="UP000663854">
    <property type="component" value="Unassembled WGS sequence"/>
</dbReference>
<reference evidence="6" key="1">
    <citation type="submission" date="2021-02" db="EMBL/GenBank/DDBJ databases">
        <authorList>
            <person name="Nowell W R."/>
        </authorList>
    </citation>
    <scope>NUCLEOTIDE SEQUENCE</scope>
</reference>
<accession>A0A815F8K2</accession>
<dbReference type="EMBL" id="CAJNOL010001268">
    <property type="protein sequence ID" value="CAF1325756.1"/>
    <property type="molecule type" value="Genomic_DNA"/>
</dbReference>
<evidence type="ECO:0000256" key="3">
    <source>
        <dbReference type="SAM" id="Coils"/>
    </source>
</evidence>
<keyword evidence="2" id="KW-0963">Cytoplasm</keyword>
<dbReference type="InterPro" id="IPR041489">
    <property type="entry name" value="PDZ_6"/>
</dbReference>
<dbReference type="InterPro" id="IPR036034">
    <property type="entry name" value="PDZ_sf"/>
</dbReference>
<evidence type="ECO:0000256" key="1">
    <source>
        <dbReference type="ARBA" id="ARBA00004496"/>
    </source>
</evidence>
<evidence type="ECO:0000256" key="2">
    <source>
        <dbReference type="ARBA" id="ARBA00022490"/>
    </source>
</evidence>
<evidence type="ECO:0000313" key="6">
    <source>
        <dbReference type="EMBL" id="CAF1325756.1"/>
    </source>
</evidence>
<dbReference type="Pfam" id="PF17820">
    <property type="entry name" value="PDZ_6"/>
    <property type="match status" value="1"/>
</dbReference>
<proteinExistence type="predicted"/>
<dbReference type="InterPro" id="IPR052122">
    <property type="entry name" value="Intracell_Traff_Signaling_Reg"/>
</dbReference>
<comment type="subcellular location">
    <subcellularLocation>
        <location evidence="1">Cytoplasm</location>
    </subcellularLocation>
</comment>
<dbReference type="SUPFAM" id="SSF50156">
    <property type="entry name" value="PDZ domain-like"/>
    <property type="match status" value="1"/>
</dbReference>
<name>A0A815F8K2_9BILA</name>
<dbReference type="PANTHER" id="PTHR15963:SF5">
    <property type="entry name" value="SHORT SPINDLE 6, ISOFORM A"/>
    <property type="match status" value="1"/>
</dbReference>
<keyword evidence="3" id="KW-0175">Coiled coil</keyword>
<organism evidence="6 7">
    <name type="scientific">Rotaria sordida</name>
    <dbReference type="NCBI Taxonomy" id="392033"/>
    <lineage>
        <taxon>Eukaryota</taxon>
        <taxon>Metazoa</taxon>
        <taxon>Spiralia</taxon>
        <taxon>Gnathifera</taxon>
        <taxon>Rotifera</taxon>
        <taxon>Eurotatoria</taxon>
        <taxon>Bdelloidea</taxon>
        <taxon>Philodinida</taxon>
        <taxon>Philodinidae</taxon>
        <taxon>Rotaria</taxon>
    </lineage>
</organism>
<protein>
    <recommendedName>
        <fullName evidence="4">PDZ domain-containing protein</fullName>
    </recommendedName>
</protein>